<name>A0ABX8GF44_EXIAC</name>
<feature type="transmembrane region" description="Helical" evidence="1">
    <location>
        <begin position="31"/>
        <end position="49"/>
    </location>
</feature>
<accession>A0ABX8GF44</accession>
<evidence type="ECO:0000256" key="1">
    <source>
        <dbReference type="SAM" id="Phobius"/>
    </source>
</evidence>
<gene>
    <name evidence="2" type="ORF">KKI46_17630</name>
</gene>
<reference evidence="2 3" key="1">
    <citation type="submission" date="2021-05" db="EMBL/GenBank/DDBJ databases">
        <title>Biocontrol using Exiguobacterium acetylicum SI17 against litchi downy blight caused by Peronophythora litchii.</title>
        <authorList>
            <person name="Zheng L."/>
        </authorList>
    </citation>
    <scope>NUCLEOTIDE SEQUENCE [LARGE SCALE GENOMIC DNA]</scope>
    <source>
        <strain evidence="2 3">SI17</strain>
        <plasmid evidence="2 3">p4</plasmid>
    </source>
</reference>
<sequence>MDYKARIFTSISIVVVAVWLSFVGVEILPQWANTLVYYFLIAAGVYMLSSSRKEQNTLRITKLKKDGQEAEFEIDGKIYTEEETIKWIVQKMDVEETEAKRFLKDITTRDENEKG</sequence>
<geneLocation type="plasmid" evidence="2 3">
    <name>p4</name>
</geneLocation>
<keyword evidence="3" id="KW-1185">Reference proteome</keyword>
<keyword evidence="2" id="KW-0614">Plasmid</keyword>
<dbReference type="RefSeq" id="WP_214814178.1">
    <property type="nucleotide sequence ID" value="NZ_CP075901.1"/>
</dbReference>
<organism evidence="2 3">
    <name type="scientific">Exiguobacterium acetylicum</name>
    <name type="common">Brevibacterium acetylicum</name>
    <dbReference type="NCBI Taxonomy" id="41170"/>
    <lineage>
        <taxon>Bacteria</taxon>
        <taxon>Bacillati</taxon>
        <taxon>Bacillota</taxon>
        <taxon>Bacilli</taxon>
        <taxon>Bacillales</taxon>
        <taxon>Bacillales Family XII. Incertae Sedis</taxon>
        <taxon>Exiguobacterium</taxon>
    </lineage>
</organism>
<keyword evidence="1" id="KW-0812">Transmembrane</keyword>
<evidence type="ECO:0000313" key="2">
    <source>
        <dbReference type="EMBL" id="QWB31981.1"/>
    </source>
</evidence>
<feature type="transmembrane region" description="Helical" evidence="1">
    <location>
        <begin position="7"/>
        <end position="25"/>
    </location>
</feature>
<proteinExistence type="predicted"/>
<dbReference type="Proteomes" id="UP000679498">
    <property type="component" value="Plasmid p4"/>
</dbReference>
<evidence type="ECO:0000313" key="3">
    <source>
        <dbReference type="Proteomes" id="UP000679498"/>
    </source>
</evidence>
<protein>
    <submittedName>
        <fullName evidence="2">Uncharacterized protein</fullName>
    </submittedName>
</protein>
<dbReference type="EMBL" id="CP075901">
    <property type="protein sequence ID" value="QWB31981.1"/>
    <property type="molecule type" value="Genomic_DNA"/>
</dbReference>
<keyword evidence="1" id="KW-1133">Transmembrane helix</keyword>
<dbReference type="GeneID" id="88813528"/>
<keyword evidence="1" id="KW-0472">Membrane</keyword>